<evidence type="ECO:0000259" key="3">
    <source>
        <dbReference type="Pfam" id="PF01464"/>
    </source>
</evidence>
<feature type="domain" description="Transglycosylase SLT" evidence="3">
    <location>
        <begin position="48"/>
        <end position="150"/>
    </location>
</feature>
<dbReference type="KEGG" id="buu:WS70_25720"/>
<accession>A0A1B4FN67</accession>
<sequence>MRALIAFVVALLGAAAPVAAQVPAEALTYRAELTRNARAVWGIDAPVSSFAAQIHQESRWRADAVSVVGARGMSQFMPSTVDWIAGAYPAELGEAQPFNPSWSIRALVRYDRHLWERITAAGACERMAMTLSAYNGGLGWVYRDQRVTAAAGADRQRWFSHVERFNAGRHAAAFRENRGYPRVILRTFEPRYVKAGFGPGACS</sequence>
<evidence type="ECO:0000256" key="2">
    <source>
        <dbReference type="SAM" id="SignalP"/>
    </source>
</evidence>
<proteinExistence type="inferred from homology"/>
<reference evidence="4 5" key="1">
    <citation type="submission" date="2015-12" db="EMBL/GenBank/DDBJ databases">
        <title>Diversity of Burkholderia near neighbor genomes.</title>
        <authorList>
            <person name="Sahl J."/>
            <person name="Wagner D."/>
            <person name="Keim P."/>
        </authorList>
    </citation>
    <scope>NUCLEOTIDE SEQUENCE [LARGE SCALE GENOMIC DNA]</scope>
    <source>
        <strain evidence="4 5">BDU6</strain>
    </source>
</reference>
<evidence type="ECO:0000313" key="5">
    <source>
        <dbReference type="Proteomes" id="UP000062519"/>
    </source>
</evidence>
<gene>
    <name evidence="4" type="ORF">WS70_25720</name>
</gene>
<evidence type="ECO:0000313" key="4">
    <source>
        <dbReference type="EMBL" id="AOJ05119.1"/>
    </source>
</evidence>
<dbReference type="SUPFAM" id="SSF53955">
    <property type="entry name" value="Lysozyme-like"/>
    <property type="match status" value="1"/>
</dbReference>
<dbReference type="PANTHER" id="PTHR37423">
    <property type="entry name" value="SOLUBLE LYTIC MUREIN TRANSGLYCOSYLASE-RELATED"/>
    <property type="match status" value="1"/>
</dbReference>
<keyword evidence="2" id="KW-0732">Signal</keyword>
<keyword evidence="5" id="KW-1185">Reference proteome</keyword>
<dbReference type="Gene3D" id="1.10.530.10">
    <property type="match status" value="1"/>
</dbReference>
<feature type="signal peptide" evidence="2">
    <location>
        <begin position="1"/>
        <end position="20"/>
    </location>
</feature>
<dbReference type="InterPro" id="IPR023346">
    <property type="entry name" value="Lysozyme-like_dom_sf"/>
</dbReference>
<dbReference type="Pfam" id="PF01464">
    <property type="entry name" value="SLT"/>
    <property type="match status" value="1"/>
</dbReference>
<organism evidence="4 5">
    <name type="scientific">Burkholderia mayonis</name>
    <dbReference type="NCBI Taxonomy" id="1385591"/>
    <lineage>
        <taxon>Bacteria</taxon>
        <taxon>Pseudomonadati</taxon>
        <taxon>Pseudomonadota</taxon>
        <taxon>Betaproteobacteria</taxon>
        <taxon>Burkholderiales</taxon>
        <taxon>Burkholderiaceae</taxon>
        <taxon>Burkholderia</taxon>
        <taxon>pseudomallei group</taxon>
    </lineage>
</organism>
<dbReference type="AlphaFoldDB" id="A0A1B4FN67"/>
<dbReference type="PANTHER" id="PTHR37423:SF2">
    <property type="entry name" value="MEMBRANE-BOUND LYTIC MUREIN TRANSGLYCOSYLASE C"/>
    <property type="match status" value="1"/>
</dbReference>
<dbReference type="EMBL" id="CP013387">
    <property type="protein sequence ID" value="AOJ05119.1"/>
    <property type="molecule type" value="Genomic_DNA"/>
</dbReference>
<evidence type="ECO:0000256" key="1">
    <source>
        <dbReference type="ARBA" id="ARBA00007734"/>
    </source>
</evidence>
<dbReference type="Proteomes" id="UP000062519">
    <property type="component" value="Chromosome 2"/>
</dbReference>
<dbReference type="InterPro" id="IPR008258">
    <property type="entry name" value="Transglycosylase_SLT_dom_1"/>
</dbReference>
<dbReference type="RefSeq" id="WP_059598250.1">
    <property type="nucleotide sequence ID" value="NZ_CP013387.1"/>
</dbReference>
<feature type="chain" id="PRO_5015307626" evidence="2">
    <location>
        <begin position="21"/>
        <end position="203"/>
    </location>
</feature>
<comment type="similarity">
    <text evidence="1">Belongs to the transglycosylase Slt family.</text>
</comment>
<protein>
    <submittedName>
        <fullName evidence="4">Lytic transglycosylase</fullName>
    </submittedName>
</protein>
<name>A0A1B4FN67_9BURK</name>